<dbReference type="EMBL" id="VSRR010003257">
    <property type="protein sequence ID" value="MPC35361.1"/>
    <property type="molecule type" value="Genomic_DNA"/>
</dbReference>
<sequence length="126" mass="13741">MGERKEGRKGVTGRRSAGSSACEPPRRQHRIITGGVVQASPLPRRTAPLPSAAVFAVTHDVLLAAFTQYLPRSRHSAHLDGCSAMTSPCACVRACLPNVCVSEKDLEYLFVNQSSEWRALPETFMM</sequence>
<dbReference type="AlphaFoldDB" id="A0A5B7ELK3"/>
<gene>
    <name evidence="2" type="ORF">E2C01_028783</name>
</gene>
<reference evidence="2 3" key="1">
    <citation type="submission" date="2019-05" db="EMBL/GenBank/DDBJ databases">
        <title>Another draft genome of Portunus trituberculatus and its Hox gene families provides insights of decapod evolution.</title>
        <authorList>
            <person name="Jeong J.-H."/>
            <person name="Song I."/>
            <person name="Kim S."/>
            <person name="Choi T."/>
            <person name="Kim D."/>
            <person name="Ryu S."/>
            <person name="Kim W."/>
        </authorList>
    </citation>
    <scope>NUCLEOTIDE SEQUENCE [LARGE SCALE GENOMIC DNA]</scope>
    <source>
        <tissue evidence="2">Muscle</tissue>
    </source>
</reference>
<organism evidence="2 3">
    <name type="scientific">Portunus trituberculatus</name>
    <name type="common">Swimming crab</name>
    <name type="synonym">Neptunus trituberculatus</name>
    <dbReference type="NCBI Taxonomy" id="210409"/>
    <lineage>
        <taxon>Eukaryota</taxon>
        <taxon>Metazoa</taxon>
        <taxon>Ecdysozoa</taxon>
        <taxon>Arthropoda</taxon>
        <taxon>Crustacea</taxon>
        <taxon>Multicrustacea</taxon>
        <taxon>Malacostraca</taxon>
        <taxon>Eumalacostraca</taxon>
        <taxon>Eucarida</taxon>
        <taxon>Decapoda</taxon>
        <taxon>Pleocyemata</taxon>
        <taxon>Brachyura</taxon>
        <taxon>Eubrachyura</taxon>
        <taxon>Portunoidea</taxon>
        <taxon>Portunidae</taxon>
        <taxon>Portuninae</taxon>
        <taxon>Portunus</taxon>
    </lineage>
</organism>
<keyword evidence="3" id="KW-1185">Reference proteome</keyword>
<evidence type="ECO:0000256" key="1">
    <source>
        <dbReference type="SAM" id="MobiDB-lite"/>
    </source>
</evidence>
<proteinExistence type="predicted"/>
<comment type="caution">
    <text evidence="2">The sequence shown here is derived from an EMBL/GenBank/DDBJ whole genome shotgun (WGS) entry which is preliminary data.</text>
</comment>
<feature type="region of interest" description="Disordered" evidence="1">
    <location>
        <begin position="1"/>
        <end position="26"/>
    </location>
</feature>
<protein>
    <submittedName>
        <fullName evidence="2">Uncharacterized protein</fullName>
    </submittedName>
</protein>
<evidence type="ECO:0000313" key="2">
    <source>
        <dbReference type="EMBL" id="MPC35361.1"/>
    </source>
</evidence>
<name>A0A5B7ELK3_PORTR</name>
<evidence type="ECO:0000313" key="3">
    <source>
        <dbReference type="Proteomes" id="UP000324222"/>
    </source>
</evidence>
<dbReference type="Proteomes" id="UP000324222">
    <property type="component" value="Unassembled WGS sequence"/>
</dbReference>
<accession>A0A5B7ELK3</accession>